<accession>A0AAD7G481</accession>
<evidence type="ECO:0000313" key="2">
    <source>
        <dbReference type="EMBL" id="KAJ7658075.1"/>
    </source>
</evidence>
<dbReference type="AlphaFoldDB" id="A0AAD7G481"/>
<keyword evidence="3" id="KW-1185">Reference proteome</keyword>
<sequence>MRRAFSRYKSGQNASRDRVVVADLDVFPRCPIQIRSISPTAVALFSCCATAAAELFIVDFEDGTQCILKPARELRLIQVQVVEAIFPQCNRIEDVRKAGGAPRNATGSPVNHAEVTLVLEYNLLELEALQQIRLFLDLAEQQPVVHKIIAALLNNPGSLGVGFCIDTAKCALFIHDHSFYDTQFRESSSAPDDASDLSWNYYIDSRALPQIQDPLHPHSLRHLDCIRSTCACGSQILVSATPRGYQQEDSPLLPFASPLGSMRSAARLVSSLPACLRECRIALPKGERRDSLPSKPERVHSGSEFSTPTSPSSLSLGLNLVLLPRPWGENTSTSFPRSARAPSPISAPNDGVLSARHGIRSPTAPSAAAARPSPQLRLLAPRYTLILNEQAASKSPTHPLLPEKLQRVDAALHVDDDTQIKANGTLKALRIGFVHIR</sequence>
<reference evidence="2" key="1">
    <citation type="submission" date="2023-03" db="EMBL/GenBank/DDBJ databases">
        <title>Massive genome expansion in bonnet fungi (Mycena s.s.) driven by repeated elements and novel gene families across ecological guilds.</title>
        <authorList>
            <consortium name="Lawrence Berkeley National Laboratory"/>
            <person name="Harder C.B."/>
            <person name="Miyauchi S."/>
            <person name="Viragh M."/>
            <person name="Kuo A."/>
            <person name="Thoen E."/>
            <person name="Andreopoulos B."/>
            <person name="Lu D."/>
            <person name="Skrede I."/>
            <person name="Drula E."/>
            <person name="Henrissat B."/>
            <person name="Morin E."/>
            <person name="Kohler A."/>
            <person name="Barry K."/>
            <person name="LaButti K."/>
            <person name="Morin E."/>
            <person name="Salamov A."/>
            <person name="Lipzen A."/>
            <person name="Mereny Z."/>
            <person name="Hegedus B."/>
            <person name="Baldrian P."/>
            <person name="Stursova M."/>
            <person name="Weitz H."/>
            <person name="Taylor A."/>
            <person name="Grigoriev I.V."/>
            <person name="Nagy L.G."/>
            <person name="Martin F."/>
            <person name="Kauserud H."/>
        </authorList>
    </citation>
    <scope>NUCLEOTIDE SEQUENCE</scope>
    <source>
        <strain evidence="2">CBHHK067</strain>
    </source>
</reference>
<feature type="region of interest" description="Disordered" evidence="1">
    <location>
        <begin position="287"/>
        <end position="314"/>
    </location>
</feature>
<protein>
    <submittedName>
        <fullName evidence="2">Uncharacterized protein</fullName>
    </submittedName>
</protein>
<feature type="compositionally biased region" description="Low complexity" evidence="1">
    <location>
        <begin position="302"/>
        <end position="314"/>
    </location>
</feature>
<evidence type="ECO:0000313" key="3">
    <source>
        <dbReference type="Proteomes" id="UP001221757"/>
    </source>
</evidence>
<proteinExistence type="predicted"/>
<dbReference type="Proteomes" id="UP001221757">
    <property type="component" value="Unassembled WGS sequence"/>
</dbReference>
<evidence type="ECO:0000256" key="1">
    <source>
        <dbReference type="SAM" id="MobiDB-lite"/>
    </source>
</evidence>
<feature type="region of interest" description="Disordered" evidence="1">
    <location>
        <begin position="331"/>
        <end position="350"/>
    </location>
</feature>
<comment type="caution">
    <text evidence="2">The sequence shown here is derived from an EMBL/GenBank/DDBJ whole genome shotgun (WGS) entry which is preliminary data.</text>
</comment>
<gene>
    <name evidence="2" type="ORF">B0H17DRAFT_1145711</name>
</gene>
<feature type="compositionally biased region" description="Basic and acidic residues" evidence="1">
    <location>
        <begin position="287"/>
        <end position="301"/>
    </location>
</feature>
<name>A0AAD7G481_MYCRO</name>
<dbReference type="EMBL" id="JARKIE010000283">
    <property type="protein sequence ID" value="KAJ7658075.1"/>
    <property type="molecule type" value="Genomic_DNA"/>
</dbReference>
<organism evidence="2 3">
    <name type="scientific">Mycena rosella</name>
    <name type="common">Pink bonnet</name>
    <name type="synonym">Agaricus rosellus</name>
    <dbReference type="NCBI Taxonomy" id="1033263"/>
    <lineage>
        <taxon>Eukaryota</taxon>
        <taxon>Fungi</taxon>
        <taxon>Dikarya</taxon>
        <taxon>Basidiomycota</taxon>
        <taxon>Agaricomycotina</taxon>
        <taxon>Agaricomycetes</taxon>
        <taxon>Agaricomycetidae</taxon>
        <taxon>Agaricales</taxon>
        <taxon>Marasmiineae</taxon>
        <taxon>Mycenaceae</taxon>
        <taxon>Mycena</taxon>
    </lineage>
</organism>